<organism evidence="1">
    <name type="scientific">Tanacetum cinerariifolium</name>
    <name type="common">Dalmatian daisy</name>
    <name type="synonym">Chrysanthemum cinerariifolium</name>
    <dbReference type="NCBI Taxonomy" id="118510"/>
    <lineage>
        <taxon>Eukaryota</taxon>
        <taxon>Viridiplantae</taxon>
        <taxon>Streptophyta</taxon>
        <taxon>Embryophyta</taxon>
        <taxon>Tracheophyta</taxon>
        <taxon>Spermatophyta</taxon>
        <taxon>Magnoliopsida</taxon>
        <taxon>eudicotyledons</taxon>
        <taxon>Gunneridae</taxon>
        <taxon>Pentapetalae</taxon>
        <taxon>asterids</taxon>
        <taxon>campanulids</taxon>
        <taxon>Asterales</taxon>
        <taxon>Asteraceae</taxon>
        <taxon>Asteroideae</taxon>
        <taxon>Anthemideae</taxon>
        <taxon>Anthemidinae</taxon>
        <taxon>Tanacetum</taxon>
    </lineage>
</organism>
<comment type="caution">
    <text evidence="1">The sequence shown here is derived from an EMBL/GenBank/DDBJ whole genome shotgun (WGS) entry which is preliminary data.</text>
</comment>
<evidence type="ECO:0000313" key="1">
    <source>
        <dbReference type="EMBL" id="GEU69256.1"/>
    </source>
</evidence>
<keyword evidence="1" id="KW-0548">Nucleotidyltransferase</keyword>
<dbReference type="GO" id="GO:0003964">
    <property type="term" value="F:RNA-directed DNA polymerase activity"/>
    <property type="evidence" value="ECO:0007669"/>
    <property type="project" value="UniProtKB-KW"/>
</dbReference>
<gene>
    <name evidence="1" type="ORF">Tci_041234</name>
</gene>
<dbReference type="EMBL" id="BKCJ010005902">
    <property type="protein sequence ID" value="GEU69256.1"/>
    <property type="molecule type" value="Genomic_DNA"/>
</dbReference>
<sequence length="254" mass="29783">MEKYCNGGDLPEVIRDGDMIYFESYQWYKNLEEDELKDKALISKAIFEGSKGIDDEPSDNARTHYSPSDEWEDFEHANHIRANSNYNSYLDVSCIFNDHIRTNKDEIIQDKKELNNDEDDEIKYLSDYLVRDDAPFINEKKRKLRKEGVNYLKFLTQNNQRAKLKGSRNPKQAPVARKCSYKEFMTYQPFNFKGSKGAVGLICWFERIESVFSRSNYTEDCKVKFANGTLTEEALSWWNSFTQPIGIEKAYKIT</sequence>
<dbReference type="AlphaFoldDB" id="A0A6L2M5I9"/>
<name>A0A6L2M5I9_TANCI</name>
<protein>
    <submittedName>
        <fullName evidence="1">Reverse transcriptase domain-containing protein</fullName>
    </submittedName>
</protein>
<keyword evidence="1" id="KW-0808">Transferase</keyword>
<keyword evidence="1" id="KW-0695">RNA-directed DNA polymerase</keyword>
<proteinExistence type="predicted"/>
<reference evidence="1" key="1">
    <citation type="journal article" date="2019" name="Sci. Rep.">
        <title>Draft genome of Tanacetum cinerariifolium, the natural source of mosquito coil.</title>
        <authorList>
            <person name="Yamashiro T."/>
            <person name="Shiraishi A."/>
            <person name="Satake H."/>
            <person name="Nakayama K."/>
        </authorList>
    </citation>
    <scope>NUCLEOTIDE SEQUENCE</scope>
</reference>
<accession>A0A6L2M5I9</accession>